<dbReference type="KEGG" id="ehx:EMIHUDRAFT_231238"/>
<dbReference type="AlphaFoldDB" id="A0A0D3K7U6"/>
<protein>
    <submittedName>
        <fullName evidence="2">Uncharacterized protein</fullName>
    </submittedName>
</protein>
<feature type="compositionally biased region" description="Basic and acidic residues" evidence="1">
    <location>
        <begin position="12"/>
        <end position="22"/>
    </location>
</feature>
<dbReference type="EnsemblProtists" id="EOD31831">
    <property type="protein sequence ID" value="EOD31831"/>
    <property type="gene ID" value="EMIHUDRAFT_231238"/>
</dbReference>
<reference evidence="3" key="1">
    <citation type="journal article" date="2013" name="Nature">
        <title>Pan genome of the phytoplankton Emiliania underpins its global distribution.</title>
        <authorList>
            <person name="Read B.A."/>
            <person name="Kegel J."/>
            <person name="Klute M.J."/>
            <person name="Kuo A."/>
            <person name="Lefebvre S.C."/>
            <person name="Maumus F."/>
            <person name="Mayer C."/>
            <person name="Miller J."/>
            <person name="Monier A."/>
            <person name="Salamov A."/>
            <person name="Young J."/>
            <person name="Aguilar M."/>
            <person name="Claverie J.M."/>
            <person name="Frickenhaus S."/>
            <person name="Gonzalez K."/>
            <person name="Herman E.K."/>
            <person name="Lin Y.C."/>
            <person name="Napier J."/>
            <person name="Ogata H."/>
            <person name="Sarno A.F."/>
            <person name="Shmutz J."/>
            <person name="Schroeder D."/>
            <person name="de Vargas C."/>
            <person name="Verret F."/>
            <person name="von Dassow P."/>
            <person name="Valentin K."/>
            <person name="Van de Peer Y."/>
            <person name="Wheeler G."/>
            <person name="Dacks J.B."/>
            <person name="Delwiche C.F."/>
            <person name="Dyhrman S.T."/>
            <person name="Glockner G."/>
            <person name="John U."/>
            <person name="Richards T."/>
            <person name="Worden A.Z."/>
            <person name="Zhang X."/>
            <person name="Grigoriev I.V."/>
            <person name="Allen A.E."/>
            <person name="Bidle K."/>
            <person name="Borodovsky M."/>
            <person name="Bowler C."/>
            <person name="Brownlee C."/>
            <person name="Cock J.M."/>
            <person name="Elias M."/>
            <person name="Gladyshev V.N."/>
            <person name="Groth M."/>
            <person name="Guda C."/>
            <person name="Hadaegh A."/>
            <person name="Iglesias-Rodriguez M.D."/>
            <person name="Jenkins J."/>
            <person name="Jones B.M."/>
            <person name="Lawson T."/>
            <person name="Leese F."/>
            <person name="Lindquist E."/>
            <person name="Lobanov A."/>
            <person name="Lomsadze A."/>
            <person name="Malik S.B."/>
            <person name="Marsh M.E."/>
            <person name="Mackinder L."/>
            <person name="Mock T."/>
            <person name="Mueller-Roeber B."/>
            <person name="Pagarete A."/>
            <person name="Parker M."/>
            <person name="Probert I."/>
            <person name="Quesneville H."/>
            <person name="Raines C."/>
            <person name="Rensing S.A."/>
            <person name="Riano-Pachon D.M."/>
            <person name="Richier S."/>
            <person name="Rokitta S."/>
            <person name="Shiraiwa Y."/>
            <person name="Soanes D.M."/>
            <person name="van der Giezen M."/>
            <person name="Wahlund T.M."/>
            <person name="Williams B."/>
            <person name="Wilson W."/>
            <person name="Wolfe G."/>
            <person name="Wurch L.L."/>
        </authorList>
    </citation>
    <scope>NUCLEOTIDE SEQUENCE</scope>
</reference>
<dbReference type="HOGENOM" id="CLU_2547350_0_0_1"/>
<evidence type="ECO:0000313" key="2">
    <source>
        <dbReference type="EnsemblProtists" id="EOD31831"/>
    </source>
</evidence>
<dbReference type="RefSeq" id="XP_005784260.1">
    <property type="nucleotide sequence ID" value="XM_005784203.1"/>
</dbReference>
<keyword evidence="3" id="KW-1185">Reference proteome</keyword>
<dbReference type="Proteomes" id="UP000013827">
    <property type="component" value="Unassembled WGS sequence"/>
</dbReference>
<feature type="region of interest" description="Disordered" evidence="1">
    <location>
        <begin position="57"/>
        <end position="83"/>
    </location>
</feature>
<dbReference type="GeneID" id="17277163"/>
<sequence>MTSRQRCSGSEGGEKGPDRRAAAETSADGGAHGTRETAARATVTMKLACEMDDAIAQQWTSSMGTHDPHEGGRPPQRRRAGAH</sequence>
<organism evidence="2 3">
    <name type="scientific">Emiliania huxleyi (strain CCMP1516)</name>
    <dbReference type="NCBI Taxonomy" id="280463"/>
    <lineage>
        <taxon>Eukaryota</taxon>
        <taxon>Haptista</taxon>
        <taxon>Haptophyta</taxon>
        <taxon>Prymnesiophyceae</taxon>
        <taxon>Isochrysidales</taxon>
        <taxon>Noelaerhabdaceae</taxon>
        <taxon>Emiliania</taxon>
    </lineage>
</organism>
<proteinExistence type="predicted"/>
<reference evidence="2" key="2">
    <citation type="submission" date="2024-10" db="UniProtKB">
        <authorList>
            <consortium name="EnsemblProtists"/>
        </authorList>
    </citation>
    <scope>IDENTIFICATION</scope>
</reference>
<accession>A0A0D3K7U6</accession>
<dbReference type="PaxDb" id="2903-EOD31831"/>
<evidence type="ECO:0000256" key="1">
    <source>
        <dbReference type="SAM" id="MobiDB-lite"/>
    </source>
</evidence>
<feature type="region of interest" description="Disordered" evidence="1">
    <location>
        <begin position="1"/>
        <end position="39"/>
    </location>
</feature>
<name>A0A0D3K7U6_EMIH1</name>
<evidence type="ECO:0000313" key="3">
    <source>
        <dbReference type="Proteomes" id="UP000013827"/>
    </source>
</evidence>